<comment type="subcellular location">
    <subcellularLocation>
        <location evidence="1">Cell membrane</location>
        <topology evidence="1">Multi-pass membrane protein</topology>
    </subcellularLocation>
</comment>
<dbReference type="RefSeq" id="WP_177717438.1">
    <property type="nucleotide sequence ID" value="NZ_JACRSQ010000027.1"/>
</dbReference>
<accession>A0A926DSW4</accession>
<feature type="transmembrane region" description="Helical" evidence="7">
    <location>
        <begin position="269"/>
        <end position="288"/>
    </location>
</feature>
<feature type="domain" description="ABC transmembrane type-1" evidence="9">
    <location>
        <begin position="39"/>
        <end position="326"/>
    </location>
</feature>
<reference evidence="10" key="1">
    <citation type="submission" date="2020-08" db="EMBL/GenBank/DDBJ databases">
        <title>Genome public.</title>
        <authorList>
            <person name="Liu C."/>
            <person name="Sun Q."/>
        </authorList>
    </citation>
    <scope>NUCLEOTIDE SEQUENCE</scope>
    <source>
        <strain evidence="10">NSJ-32</strain>
    </source>
</reference>
<keyword evidence="2 7" id="KW-0812">Transmembrane</keyword>
<dbReference type="InterPro" id="IPR027417">
    <property type="entry name" value="P-loop_NTPase"/>
</dbReference>
<feature type="transmembrane region" description="Helical" evidence="7">
    <location>
        <begin position="75"/>
        <end position="98"/>
    </location>
</feature>
<dbReference type="InterPro" id="IPR003439">
    <property type="entry name" value="ABC_transporter-like_ATP-bd"/>
</dbReference>
<dbReference type="Proteomes" id="UP000657006">
    <property type="component" value="Unassembled WGS sequence"/>
</dbReference>
<dbReference type="EMBL" id="JACRSQ010000027">
    <property type="protein sequence ID" value="MBC8544673.1"/>
    <property type="molecule type" value="Genomic_DNA"/>
</dbReference>
<dbReference type="GO" id="GO:0016887">
    <property type="term" value="F:ATP hydrolysis activity"/>
    <property type="evidence" value="ECO:0007669"/>
    <property type="project" value="InterPro"/>
</dbReference>
<evidence type="ECO:0000313" key="11">
    <source>
        <dbReference type="Proteomes" id="UP000657006"/>
    </source>
</evidence>
<organism evidence="10 11">
    <name type="scientific">Bianquea renquensis</name>
    <dbReference type="NCBI Taxonomy" id="2763661"/>
    <lineage>
        <taxon>Bacteria</taxon>
        <taxon>Bacillati</taxon>
        <taxon>Bacillota</taxon>
        <taxon>Clostridia</taxon>
        <taxon>Eubacteriales</taxon>
        <taxon>Bianqueaceae</taxon>
        <taxon>Bianquea</taxon>
    </lineage>
</organism>
<evidence type="ECO:0000259" key="8">
    <source>
        <dbReference type="PROSITE" id="PS50893"/>
    </source>
</evidence>
<evidence type="ECO:0000256" key="2">
    <source>
        <dbReference type="ARBA" id="ARBA00022692"/>
    </source>
</evidence>
<dbReference type="InterPro" id="IPR003593">
    <property type="entry name" value="AAA+_ATPase"/>
</dbReference>
<keyword evidence="4 10" id="KW-0067">ATP-binding</keyword>
<comment type="caution">
    <text evidence="10">The sequence shown here is derived from an EMBL/GenBank/DDBJ whole genome shotgun (WGS) entry which is preliminary data.</text>
</comment>
<evidence type="ECO:0000256" key="4">
    <source>
        <dbReference type="ARBA" id="ARBA00022840"/>
    </source>
</evidence>
<dbReference type="InterPro" id="IPR036640">
    <property type="entry name" value="ABC1_TM_sf"/>
</dbReference>
<name>A0A926DSW4_9FIRM</name>
<sequence>MIKEITKKEKDPKPKYNMGQNSWFMIKLAWTSGEKKVLVLSLLSAILAVALNLVNLYVSPAILSAVERHAPVADLLLTIVGFVLGIMLVSAASTYVNANTLYGRISVRCEILNLLNRKAATTSYPNVDDDRYRKLLTKSSECINTNQAAAEAIWTTLTTLTANLLGFIIYVSLLTSVQPLLILIILVTTVISYLIGNYLNGYGYRHREEEAEYERHMDYITGRARDLSAAKDIRIFGLRPWLEDLYGKAMESYTAFHSKAQSVYIWAKIADLVLAFLRNAIAYAYLIGLVIQNDLGVAEFLLFFTAVGGFTQWVAGILGGFNTLHKQSLDISTVRECLEYDEPFKFDGGEHIEAEADRKYEIRLENVSFCYPGADKNTLTNINLTLHPGEKLAVVGLNGAGKTTLMKLICGFLDPTEGRVLLDGKDIRNFNRADYYTMFSAVFQSFSILAGTIATNVAQNDVGIDMERVKECIEKAGLRAKIESLPEGYETYLNREVYEGAILLSGGETQRLMLARALYKNAPFIVLDEPTAALDPIAESDMYQKYNEMTSGRSSIYISHRLASTRFCDRIIMIDNAGISEEGTHDELLKLGGKYAGLYEVQSKYYKEGEADNGEE</sequence>
<dbReference type="GO" id="GO:0140359">
    <property type="term" value="F:ABC-type transporter activity"/>
    <property type="evidence" value="ECO:0007669"/>
    <property type="project" value="InterPro"/>
</dbReference>
<evidence type="ECO:0000256" key="7">
    <source>
        <dbReference type="SAM" id="Phobius"/>
    </source>
</evidence>
<evidence type="ECO:0000256" key="6">
    <source>
        <dbReference type="ARBA" id="ARBA00023136"/>
    </source>
</evidence>
<keyword evidence="5 7" id="KW-1133">Transmembrane helix</keyword>
<feature type="transmembrane region" description="Helical" evidence="7">
    <location>
        <begin position="180"/>
        <end position="199"/>
    </location>
</feature>
<dbReference type="GO" id="GO:0005524">
    <property type="term" value="F:ATP binding"/>
    <property type="evidence" value="ECO:0007669"/>
    <property type="project" value="UniProtKB-KW"/>
</dbReference>
<dbReference type="Gene3D" id="1.20.1560.10">
    <property type="entry name" value="ABC transporter type 1, transmembrane domain"/>
    <property type="match status" value="1"/>
</dbReference>
<dbReference type="GO" id="GO:0005886">
    <property type="term" value="C:plasma membrane"/>
    <property type="evidence" value="ECO:0007669"/>
    <property type="project" value="UniProtKB-SubCell"/>
</dbReference>
<evidence type="ECO:0000256" key="5">
    <source>
        <dbReference type="ARBA" id="ARBA00022989"/>
    </source>
</evidence>
<feature type="domain" description="ABC transporter" evidence="8">
    <location>
        <begin position="362"/>
        <end position="601"/>
    </location>
</feature>
<dbReference type="PROSITE" id="PS50893">
    <property type="entry name" value="ABC_TRANSPORTER_2"/>
    <property type="match status" value="1"/>
</dbReference>
<keyword evidence="3" id="KW-0547">Nucleotide-binding</keyword>
<dbReference type="SUPFAM" id="SSF90123">
    <property type="entry name" value="ABC transporter transmembrane region"/>
    <property type="match status" value="1"/>
</dbReference>
<feature type="transmembrane region" description="Helical" evidence="7">
    <location>
        <begin position="300"/>
        <end position="321"/>
    </location>
</feature>
<evidence type="ECO:0000256" key="1">
    <source>
        <dbReference type="ARBA" id="ARBA00004651"/>
    </source>
</evidence>
<gene>
    <name evidence="10" type="ORF">H8730_14085</name>
</gene>
<dbReference type="GO" id="GO:0034040">
    <property type="term" value="F:ATPase-coupled lipid transmembrane transporter activity"/>
    <property type="evidence" value="ECO:0007669"/>
    <property type="project" value="TreeGrafter"/>
</dbReference>
<feature type="transmembrane region" description="Helical" evidence="7">
    <location>
        <begin position="153"/>
        <end position="174"/>
    </location>
</feature>
<dbReference type="InterPro" id="IPR039421">
    <property type="entry name" value="Type_1_exporter"/>
</dbReference>
<dbReference type="SMART" id="SM00382">
    <property type="entry name" value="AAA"/>
    <property type="match status" value="1"/>
</dbReference>
<protein>
    <submittedName>
        <fullName evidence="10">ABC transporter ATP-binding protein</fullName>
    </submittedName>
</protein>
<keyword evidence="6 7" id="KW-0472">Membrane</keyword>
<evidence type="ECO:0000259" key="9">
    <source>
        <dbReference type="PROSITE" id="PS50929"/>
    </source>
</evidence>
<dbReference type="Pfam" id="PF00005">
    <property type="entry name" value="ABC_tran"/>
    <property type="match status" value="1"/>
</dbReference>
<dbReference type="PANTHER" id="PTHR24221:SF646">
    <property type="entry name" value="HAEMOLYSIN SECRETION ATP-BINDING PROTEIN"/>
    <property type="match status" value="1"/>
</dbReference>
<dbReference type="PANTHER" id="PTHR24221">
    <property type="entry name" value="ATP-BINDING CASSETTE SUB-FAMILY B"/>
    <property type="match status" value="1"/>
</dbReference>
<dbReference type="InterPro" id="IPR011527">
    <property type="entry name" value="ABC1_TM_dom"/>
</dbReference>
<dbReference type="SUPFAM" id="SSF52540">
    <property type="entry name" value="P-loop containing nucleoside triphosphate hydrolases"/>
    <property type="match status" value="1"/>
</dbReference>
<dbReference type="PROSITE" id="PS50929">
    <property type="entry name" value="ABC_TM1F"/>
    <property type="match status" value="1"/>
</dbReference>
<proteinExistence type="predicted"/>
<dbReference type="AlphaFoldDB" id="A0A926DSW4"/>
<feature type="transmembrane region" description="Helical" evidence="7">
    <location>
        <begin position="37"/>
        <end position="63"/>
    </location>
</feature>
<keyword evidence="11" id="KW-1185">Reference proteome</keyword>
<dbReference type="Gene3D" id="3.40.50.300">
    <property type="entry name" value="P-loop containing nucleotide triphosphate hydrolases"/>
    <property type="match status" value="1"/>
</dbReference>
<evidence type="ECO:0000256" key="3">
    <source>
        <dbReference type="ARBA" id="ARBA00022741"/>
    </source>
</evidence>
<evidence type="ECO:0000313" key="10">
    <source>
        <dbReference type="EMBL" id="MBC8544673.1"/>
    </source>
</evidence>